<protein>
    <recommendedName>
        <fullName evidence="4">EamA domain-containing protein</fullName>
    </recommendedName>
</protein>
<keyword evidence="3" id="KW-1185">Reference proteome</keyword>
<feature type="transmembrane region" description="Helical" evidence="1">
    <location>
        <begin position="259"/>
        <end position="277"/>
    </location>
</feature>
<evidence type="ECO:0000313" key="3">
    <source>
        <dbReference type="Proteomes" id="UP001295684"/>
    </source>
</evidence>
<feature type="transmembrane region" description="Helical" evidence="1">
    <location>
        <begin position="123"/>
        <end position="147"/>
    </location>
</feature>
<feature type="transmembrane region" description="Helical" evidence="1">
    <location>
        <begin position="41"/>
        <end position="62"/>
    </location>
</feature>
<evidence type="ECO:0000256" key="1">
    <source>
        <dbReference type="SAM" id="Phobius"/>
    </source>
</evidence>
<keyword evidence="1" id="KW-0472">Membrane</keyword>
<organism evidence="2 3">
    <name type="scientific">Euplotes crassus</name>
    <dbReference type="NCBI Taxonomy" id="5936"/>
    <lineage>
        <taxon>Eukaryota</taxon>
        <taxon>Sar</taxon>
        <taxon>Alveolata</taxon>
        <taxon>Ciliophora</taxon>
        <taxon>Intramacronucleata</taxon>
        <taxon>Spirotrichea</taxon>
        <taxon>Hypotrichia</taxon>
        <taxon>Euplotida</taxon>
        <taxon>Euplotidae</taxon>
        <taxon>Moneuplotes</taxon>
    </lineage>
</organism>
<keyword evidence="1" id="KW-1133">Transmembrane helix</keyword>
<feature type="transmembrane region" description="Helical" evidence="1">
    <location>
        <begin position="289"/>
        <end position="310"/>
    </location>
</feature>
<feature type="transmembrane region" description="Helical" evidence="1">
    <location>
        <begin position="224"/>
        <end position="247"/>
    </location>
</feature>
<evidence type="ECO:0000313" key="2">
    <source>
        <dbReference type="EMBL" id="CAI2372272.1"/>
    </source>
</evidence>
<evidence type="ECO:0008006" key="4">
    <source>
        <dbReference type="Google" id="ProtNLM"/>
    </source>
</evidence>
<name>A0AAD1UNX1_EUPCR</name>
<dbReference type="SUPFAM" id="SSF103481">
    <property type="entry name" value="Multidrug resistance efflux transporter EmrE"/>
    <property type="match status" value="2"/>
</dbReference>
<feature type="transmembrane region" description="Helical" evidence="1">
    <location>
        <begin position="346"/>
        <end position="365"/>
    </location>
</feature>
<accession>A0AAD1UNX1</accession>
<dbReference type="AlphaFoldDB" id="A0AAD1UNX1"/>
<feature type="transmembrane region" description="Helical" evidence="1">
    <location>
        <begin position="159"/>
        <end position="176"/>
    </location>
</feature>
<feature type="transmembrane region" description="Helical" evidence="1">
    <location>
        <begin position="188"/>
        <end position="204"/>
    </location>
</feature>
<reference evidence="2" key="1">
    <citation type="submission" date="2023-07" db="EMBL/GenBank/DDBJ databases">
        <authorList>
            <consortium name="AG Swart"/>
            <person name="Singh M."/>
            <person name="Singh A."/>
            <person name="Seah K."/>
            <person name="Emmerich C."/>
        </authorList>
    </citation>
    <scope>NUCLEOTIDE SEQUENCE</scope>
    <source>
        <strain evidence="2">DP1</strain>
    </source>
</reference>
<feature type="transmembrane region" description="Helical" evidence="1">
    <location>
        <begin position="317"/>
        <end position="340"/>
    </location>
</feature>
<dbReference type="Proteomes" id="UP001295684">
    <property type="component" value="Unassembled WGS sequence"/>
</dbReference>
<gene>
    <name evidence="2" type="ORF">ECRASSUSDP1_LOCUS13600</name>
</gene>
<proteinExistence type="predicted"/>
<dbReference type="EMBL" id="CAMPGE010013545">
    <property type="protein sequence ID" value="CAI2372272.1"/>
    <property type="molecule type" value="Genomic_DNA"/>
</dbReference>
<keyword evidence="1" id="KW-0812">Transmembrane</keyword>
<comment type="caution">
    <text evidence="2">The sequence shown here is derived from an EMBL/GenBank/DDBJ whole genome shotgun (WGS) entry which is preliminary data.</text>
</comment>
<dbReference type="InterPro" id="IPR037185">
    <property type="entry name" value="EmrE-like"/>
</dbReference>
<sequence>MSTTDPECKKLVDQTDHELKEELIPKETKDHPHVFNETKSIIFALLTGCFYALHNFTLGGLAKMGYLARFDTGIGMGIGAGIYYTYQFIQTKRNNQKFFDWKKSIFRNQNTEIPEYQREKFEYWILAGIISIAVLAVGFGIVVIISFKLALEGGMNQGIITAIYGMTPFIASILFYLKFGETLKVSQLIGMVFMIVCIIMIGLLRAPSEEASAREDYNPNGVAIALILSIICPFAFALNGLIIRLLCMRYRVNVNELNQTALLCQGGLVLIGSIIGYSADNYEFVWFDFLQMILAGIIVNAGGSLGAVAVSIGNAGVAYSLFNTQVIIFILLAALLLGQIPTTIEIVAVAFGIVGSCIMSLGPEIHKKLSNIFRRE</sequence>